<organism evidence="2 3">
    <name type="scientific">Novosphingobium resinovorum</name>
    <dbReference type="NCBI Taxonomy" id="158500"/>
    <lineage>
        <taxon>Bacteria</taxon>
        <taxon>Pseudomonadati</taxon>
        <taxon>Pseudomonadota</taxon>
        <taxon>Alphaproteobacteria</taxon>
        <taxon>Sphingomonadales</taxon>
        <taxon>Sphingomonadaceae</taxon>
        <taxon>Novosphingobium</taxon>
    </lineage>
</organism>
<dbReference type="InterPro" id="IPR050228">
    <property type="entry name" value="Carboxylesterase_BioH"/>
</dbReference>
<gene>
    <name evidence="2" type="ORF">BV97_04732</name>
</gene>
<name>A0A031JN77_9SPHN</name>
<dbReference type="Proteomes" id="UP000024329">
    <property type="component" value="Unassembled WGS sequence"/>
</dbReference>
<dbReference type="eggNOG" id="COG2267">
    <property type="taxonomic scope" value="Bacteria"/>
</dbReference>
<feature type="domain" description="AB hydrolase-1" evidence="1">
    <location>
        <begin position="4"/>
        <end position="234"/>
    </location>
</feature>
<proteinExistence type="predicted"/>
<reference evidence="2 3" key="1">
    <citation type="submission" date="2014-03" db="EMBL/GenBank/DDBJ databases">
        <title>Whole genome sequence of Novosphingobium resinovorum KF1.</title>
        <authorList>
            <person name="Gan H.M."/>
            <person name="Gan H.Y."/>
            <person name="Chew T.H."/>
            <person name="Savka M.A."/>
        </authorList>
    </citation>
    <scope>NUCLEOTIDE SEQUENCE [LARGE SCALE GENOMIC DNA]</scope>
    <source>
        <strain evidence="2 3">KF1</strain>
    </source>
</reference>
<evidence type="ECO:0000313" key="3">
    <source>
        <dbReference type="Proteomes" id="UP000024329"/>
    </source>
</evidence>
<accession>A0A031JN77</accession>
<dbReference type="InterPro" id="IPR029058">
    <property type="entry name" value="AB_hydrolase_fold"/>
</dbReference>
<dbReference type="EMBL" id="JFYZ01000042">
    <property type="protein sequence ID" value="EZP74667.1"/>
    <property type="molecule type" value="Genomic_DNA"/>
</dbReference>
<dbReference type="PATRIC" id="fig|158500.4.peg.4806"/>
<dbReference type="SUPFAM" id="SSF53474">
    <property type="entry name" value="alpha/beta-Hydrolases"/>
    <property type="match status" value="1"/>
</dbReference>
<dbReference type="PANTHER" id="PTHR43194">
    <property type="entry name" value="HYDROLASE ALPHA/BETA FOLD FAMILY"/>
    <property type="match status" value="1"/>
</dbReference>
<evidence type="ECO:0000313" key="2">
    <source>
        <dbReference type="EMBL" id="EZP74667.1"/>
    </source>
</evidence>
<dbReference type="Gene3D" id="3.40.50.1820">
    <property type="entry name" value="alpha/beta hydrolase"/>
    <property type="match status" value="1"/>
</dbReference>
<evidence type="ECO:0000259" key="1">
    <source>
        <dbReference type="Pfam" id="PF12697"/>
    </source>
</evidence>
<sequence length="269" mass="29475">MTDIVFVHGMFQNPKSWENWIRMFSDKGYNCHAPAWPLHEGDPRSLRDNPPPGLGELRLKDVIASIEATVRGLDRPVMIGHSVGGLITQILLSRGALSAGVAIDSVAPNAMVDFDWGFLKNSAIIANPLKGDEPIYMDAKTFHGAFANRLSEEEAARAFEATATHDSRNILRDCMGEDGRIDLDAPHAPLLLIGGEEDEIIPAHLTEKNHRAYKDEGSVAEFVSFPGRSHFICNEPGWEEVAHTALQFIERNGVRAGSGARSIEPMSPS</sequence>
<dbReference type="PANTHER" id="PTHR43194:SF2">
    <property type="entry name" value="PEROXISOMAL MEMBRANE PROTEIN LPX1"/>
    <property type="match status" value="1"/>
</dbReference>
<dbReference type="Pfam" id="PF12697">
    <property type="entry name" value="Abhydrolase_6"/>
    <property type="match status" value="1"/>
</dbReference>
<dbReference type="AlphaFoldDB" id="A0A031JN77"/>
<dbReference type="InterPro" id="IPR000073">
    <property type="entry name" value="AB_hydrolase_1"/>
</dbReference>
<protein>
    <recommendedName>
        <fullName evidence="1">AB hydrolase-1 domain-containing protein</fullName>
    </recommendedName>
</protein>
<comment type="caution">
    <text evidence="2">The sequence shown here is derived from an EMBL/GenBank/DDBJ whole genome shotgun (WGS) entry which is preliminary data.</text>
</comment>